<keyword evidence="3" id="KW-1185">Reference proteome</keyword>
<evidence type="ECO:0000256" key="1">
    <source>
        <dbReference type="SAM" id="Phobius"/>
    </source>
</evidence>
<reference evidence="2 3" key="1">
    <citation type="journal article" date="2018" name="Arch. Microbiol.">
        <title>Hymenobacter segetis sp. nov., isolated from soil.</title>
        <authorList>
            <person name="Ten L.N."/>
            <person name="Lim S.J."/>
            <person name="Kim B.O."/>
            <person name="Kang I.K."/>
            <person name="Jung H.Y."/>
        </authorList>
    </citation>
    <scope>NUCLEOTIDE SEQUENCE [LARGE SCALE GENOMIC DNA]</scope>
    <source>
        <strain evidence="2 3">S7-3-11</strain>
    </source>
</reference>
<protein>
    <recommendedName>
        <fullName evidence="4">tRNA (5-methylaminomethyl-2-thiouridylate)-methyltransferase</fullName>
    </recommendedName>
</protein>
<organism evidence="2 3">
    <name type="scientific">Hymenobacter segetis</name>
    <dbReference type="NCBI Taxonomy" id="2025509"/>
    <lineage>
        <taxon>Bacteria</taxon>
        <taxon>Pseudomonadati</taxon>
        <taxon>Bacteroidota</taxon>
        <taxon>Cytophagia</taxon>
        <taxon>Cytophagales</taxon>
        <taxon>Hymenobacteraceae</taxon>
        <taxon>Hymenobacter</taxon>
    </lineage>
</organism>
<evidence type="ECO:0000313" key="3">
    <source>
        <dbReference type="Proteomes" id="UP001479606"/>
    </source>
</evidence>
<dbReference type="RefSeq" id="WP_342301477.1">
    <property type="nucleotide sequence ID" value="NZ_JBCEVZ010000100.1"/>
</dbReference>
<dbReference type="Proteomes" id="UP001479606">
    <property type="component" value="Unassembled WGS sequence"/>
</dbReference>
<evidence type="ECO:0008006" key="4">
    <source>
        <dbReference type="Google" id="ProtNLM"/>
    </source>
</evidence>
<feature type="transmembrane region" description="Helical" evidence="1">
    <location>
        <begin position="67"/>
        <end position="87"/>
    </location>
</feature>
<accession>A0ABU9M1B2</accession>
<keyword evidence="1" id="KW-0472">Membrane</keyword>
<name>A0ABU9M1B2_9BACT</name>
<proteinExistence type="predicted"/>
<comment type="caution">
    <text evidence="2">The sequence shown here is derived from an EMBL/GenBank/DDBJ whole genome shotgun (WGS) entry which is preliminary data.</text>
</comment>
<keyword evidence="1" id="KW-1133">Transmembrane helix</keyword>
<feature type="transmembrane region" description="Helical" evidence="1">
    <location>
        <begin position="94"/>
        <end position="114"/>
    </location>
</feature>
<evidence type="ECO:0000313" key="2">
    <source>
        <dbReference type="EMBL" id="MEL5996822.1"/>
    </source>
</evidence>
<gene>
    <name evidence="2" type="ORF">AAFH49_21610</name>
</gene>
<keyword evidence="1" id="KW-0812">Transmembrane</keyword>
<sequence length="141" mass="14934">MLPSANFPYAGPAARPATTPAHTVVRVLTLTYGVVPIVAGLDKFTNLLTNWEAYLAPGLVKMLPVSAHSFMMLVGIIEIVAGALVLLRPHLGARVVMAWLTAIALTLLGSGRYLDVAVRDLVMAVGAWALAHLSSPRQPQA</sequence>
<dbReference type="EMBL" id="JBCEVZ010000100">
    <property type="protein sequence ID" value="MEL5996822.1"/>
    <property type="molecule type" value="Genomic_DNA"/>
</dbReference>